<dbReference type="PANTHER" id="PTHR16356:SF1">
    <property type="entry name" value="TRANSMEMBRANE AND COILED-COIL DOMAIN-CONTAINING PROTEIN 6"/>
    <property type="match status" value="1"/>
</dbReference>
<dbReference type="OMA" id="SCCDANI"/>
<feature type="region of interest" description="Disordered" evidence="1">
    <location>
        <begin position="1"/>
        <end position="23"/>
    </location>
</feature>
<dbReference type="PANTHER" id="PTHR16356">
    <property type="entry name" value="TRANSMEMBRANE AND COILED-COIL DOMAIN-CONTAINING PROTEIN 6 TMCO6"/>
    <property type="match status" value="1"/>
</dbReference>
<keyword evidence="3" id="KW-1185">Reference proteome</keyword>
<evidence type="ECO:0008006" key="4">
    <source>
        <dbReference type="Google" id="ProtNLM"/>
    </source>
</evidence>
<evidence type="ECO:0000256" key="1">
    <source>
        <dbReference type="SAM" id="MobiDB-lite"/>
    </source>
</evidence>
<dbReference type="EMBL" id="VCGU01000459">
    <property type="protein sequence ID" value="TRY62034.1"/>
    <property type="molecule type" value="Genomic_DNA"/>
</dbReference>
<sequence length="381" mass="42182">MTHHEALSPKGPTHGHPPVSRDNWRDQLAQDRQGHRDSVLEHRRQFTRQDQAQVCSIGKVLTRLNSHHFQNREDLIALKRTLSEGQDSPDEFFTDFGAVHSLVGVLNASNAGLEVLALHCIANLAPLSEKNGLTLARSAGPYLITLLASSSHQLQEGAGVALGNLALSGPKVVKVLNNQEVIESLLPVLESRLENVQGAGFYALYHVLHAGLIPSSSQHGRMIEACKRSMGLKAPVEVFWVLFVLSCDSNLHIELAHNTVISRALDVCTYEIFQKSDSRPLVKIVTPIVRILANLCAGPRSENACLAVLRHSDLPAILMALLGTNFTHLCKETLWWFGNLVNSDSVEVQEELIDLEIMDRMEYHTVQAIRRLDPFQTHVIA</sequence>
<comment type="caution">
    <text evidence="2">The sequence shown here is derived from an EMBL/GenBank/DDBJ whole genome shotgun (WGS) entry which is preliminary data.</text>
</comment>
<dbReference type="STRING" id="6832.A0A553N9A6"/>
<dbReference type="InterPro" id="IPR011989">
    <property type="entry name" value="ARM-like"/>
</dbReference>
<dbReference type="InterPro" id="IPR016024">
    <property type="entry name" value="ARM-type_fold"/>
</dbReference>
<evidence type="ECO:0000313" key="3">
    <source>
        <dbReference type="Proteomes" id="UP000318571"/>
    </source>
</evidence>
<gene>
    <name evidence="2" type="ORF">TCAL_09255</name>
</gene>
<dbReference type="Gene3D" id="1.25.10.10">
    <property type="entry name" value="Leucine-rich Repeat Variant"/>
    <property type="match status" value="1"/>
</dbReference>
<accession>A0A553N9A6</accession>
<proteinExistence type="predicted"/>
<evidence type="ECO:0000313" key="2">
    <source>
        <dbReference type="EMBL" id="TRY62034.1"/>
    </source>
</evidence>
<protein>
    <recommendedName>
        <fullName evidence="4">Armadillo repeat-containing domain-containing protein</fullName>
    </recommendedName>
</protein>
<dbReference type="AlphaFoldDB" id="A0A553N9A6"/>
<dbReference type="Proteomes" id="UP000318571">
    <property type="component" value="Chromosome 8"/>
</dbReference>
<name>A0A553N9A6_TIGCA</name>
<reference evidence="2 3" key="1">
    <citation type="journal article" date="2018" name="Nat. Ecol. Evol.">
        <title>Genomic signatures of mitonuclear coevolution across populations of Tigriopus californicus.</title>
        <authorList>
            <person name="Barreto F.S."/>
            <person name="Watson E.T."/>
            <person name="Lima T.G."/>
            <person name="Willett C.S."/>
            <person name="Edmands S."/>
            <person name="Li W."/>
            <person name="Burton R.S."/>
        </authorList>
    </citation>
    <scope>NUCLEOTIDE SEQUENCE [LARGE SCALE GENOMIC DNA]</scope>
    <source>
        <strain evidence="2 3">San Diego</strain>
    </source>
</reference>
<dbReference type="OrthoDB" id="21522at2759"/>
<dbReference type="SUPFAM" id="SSF48371">
    <property type="entry name" value="ARM repeat"/>
    <property type="match status" value="1"/>
</dbReference>
<organism evidence="2 3">
    <name type="scientific">Tigriopus californicus</name>
    <name type="common">Marine copepod</name>
    <dbReference type="NCBI Taxonomy" id="6832"/>
    <lineage>
        <taxon>Eukaryota</taxon>
        <taxon>Metazoa</taxon>
        <taxon>Ecdysozoa</taxon>
        <taxon>Arthropoda</taxon>
        <taxon>Crustacea</taxon>
        <taxon>Multicrustacea</taxon>
        <taxon>Hexanauplia</taxon>
        <taxon>Copepoda</taxon>
        <taxon>Harpacticoida</taxon>
        <taxon>Harpacticidae</taxon>
        <taxon>Tigriopus</taxon>
    </lineage>
</organism>